<evidence type="ECO:0000256" key="2">
    <source>
        <dbReference type="ARBA" id="ARBA00022692"/>
    </source>
</evidence>
<evidence type="ECO:0000256" key="6">
    <source>
        <dbReference type="SAM" id="Phobius"/>
    </source>
</evidence>
<comment type="subcellular location">
    <subcellularLocation>
        <location evidence="1">Membrane</location>
        <topology evidence="1">Multi-pass membrane protein</topology>
    </subcellularLocation>
</comment>
<keyword evidence="3 6" id="KW-1133">Transmembrane helix</keyword>
<dbReference type="Pfam" id="PF14378">
    <property type="entry name" value="PAP2_3"/>
    <property type="match status" value="1"/>
</dbReference>
<dbReference type="SMART" id="SM00014">
    <property type="entry name" value="acidPPc"/>
    <property type="match status" value="1"/>
</dbReference>
<accession>A0A0P1KMJ0</accession>
<feature type="transmembrane region" description="Helical" evidence="6">
    <location>
        <begin position="45"/>
        <end position="66"/>
    </location>
</feature>
<keyword evidence="2 6" id="KW-0812">Transmembrane</keyword>
<evidence type="ECO:0000256" key="5">
    <source>
        <dbReference type="SAM" id="MobiDB-lite"/>
    </source>
</evidence>
<dbReference type="InterPro" id="IPR052185">
    <property type="entry name" value="IPC_Synthase-Related"/>
</dbReference>
<feature type="domain" description="Phosphatidic acid phosphatase type 2/haloperoxidase" evidence="7">
    <location>
        <begin position="177"/>
        <end position="314"/>
    </location>
</feature>
<dbReference type="InterPro" id="IPR026841">
    <property type="entry name" value="Aur1/Ipt1"/>
</dbReference>
<feature type="region of interest" description="Disordered" evidence="5">
    <location>
        <begin position="371"/>
        <end position="414"/>
    </location>
</feature>
<gene>
    <name evidence="8" type="ORF">LAQU0_S01e10506g</name>
</gene>
<dbReference type="GO" id="GO:0070916">
    <property type="term" value="C:inositol phosphoceramide synthase complex"/>
    <property type="evidence" value="ECO:0007669"/>
    <property type="project" value="TreeGrafter"/>
</dbReference>
<protein>
    <submittedName>
        <fullName evidence="8">LAQU0S01e10506g1_1</fullName>
    </submittedName>
</protein>
<dbReference type="GO" id="GO:0016020">
    <property type="term" value="C:membrane"/>
    <property type="evidence" value="ECO:0007669"/>
    <property type="project" value="UniProtKB-SubCell"/>
</dbReference>
<evidence type="ECO:0000256" key="3">
    <source>
        <dbReference type="ARBA" id="ARBA00022989"/>
    </source>
</evidence>
<dbReference type="AlphaFoldDB" id="A0A0P1KMJ0"/>
<keyword evidence="9" id="KW-1185">Reference proteome</keyword>
<evidence type="ECO:0000256" key="4">
    <source>
        <dbReference type="ARBA" id="ARBA00023136"/>
    </source>
</evidence>
<dbReference type="InterPro" id="IPR036938">
    <property type="entry name" value="PAP2/HPO_sf"/>
</dbReference>
<dbReference type="Proteomes" id="UP000236544">
    <property type="component" value="Unassembled WGS sequence"/>
</dbReference>
<feature type="transmembrane region" description="Helical" evidence="6">
    <location>
        <begin position="263"/>
        <end position="286"/>
    </location>
</feature>
<evidence type="ECO:0000313" key="9">
    <source>
        <dbReference type="Proteomes" id="UP000236544"/>
    </source>
</evidence>
<dbReference type="GO" id="GO:0030148">
    <property type="term" value="P:sphingolipid biosynthetic process"/>
    <property type="evidence" value="ECO:0007669"/>
    <property type="project" value="TreeGrafter"/>
</dbReference>
<feature type="transmembrane region" description="Helical" evidence="6">
    <location>
        <begin position="72"/>
        <end position="103"/>
    </location>
</feature>
<dbReference type="InterPro" id="IPR000326">
    <property type="entry name" value="PAP2/HPO"/>
</dbReference>
<name>A0A0P1KMJ0_9SACH</name>
<feature type="compositionally biased region" description="Low complexity" evidence="5">
    <location>
        <begin position="386"/>
        <end position="396"/>
    </location>
</feature>
<dbReference type="PANTHER" id="PTHR31310:SF11">
    <property type="entry name" value="INOSITOL PHOSPHORYLCERAMIDE SYNTHASE CATALYTIC SUBUNIT AUR1"/>
    <property type="match status" value="1"/>
</dbReference>
<evidence type="ECO:0000256" key="1">
    <source>
        <dbReference type="ARBA" id="ARBA00004141"/>
    </source>
</evidence>
<dbReference type="CDD" id="cd03386">
    <property type="entry name" value="PAP2_Aur1_like"/>
    <property type="match status" value="1"/>
</dbReference>
<dbReference type="GO" id="GO:0006676">
    <property type="term" value="P:mannosyl diphosphorylinositol ceramide metabolic process"/>
    <property type="evidence" value="ECO:0007669"/>
    <property type="project" value="TreeGrafter"/>
</dbReference>
<dbReference type="SUPFAM" id="SSF48317">
    <property type="entry name" value="Acid phosphatase/Vanadium-dependent haloperoxidase"/>
    <property type="match status" value="1"/>
</dbReference>
<dbReference type="EMBL" id="LN890560">
    <property type="protein sequence ID" value="CUS20608.1"/>
    <property type="molecule type" value="Genomic_DNA"/>
</dbReference>
<feature type="transmembrane region" description="Helical" evidence="6">
    <location>
        <begin position="176"/>
        <end position="198"/>
    </location>
</feature>
<evidence type="ECO:0000313" key="8">
    <source>
        <dbReference type="EMBL" id="CUS20608.1"/>
    </source>
</evidence>
<proteinExistence type="predicted"/>
<evidence type="ECO:0000259" key="7">
    <source>
        <dbReference type="SMART" id="SM00014"/>
    </source>
</evidence>
<reference evidence="9" key="1">
    <citation type="submission" date="2015-10" db="EMBL/GenBank/DDBJ databases">
        <authorList>
            <person name="Devillers H."/>
        </authorList>
    </citation>
    <scope>NUCLEOTIDE SEQUENCE [LARGE SCALE GENOMIC DNA]</scope>
</reference>
<sequence length="414" mass="46344">MSEIFKRLFLSHRPTNSKVSDLETSLDPSKTLQRLRSYIPSLGDFCHYAFLGSVLLFVLIVHPAALVLKLSVYAIFGVLFLLPATSQFFFNALPIFTWLALYFTSSTFDAKHRPPITVQVLPAIETILYGDNLSDILAASLNKPMDIFAWLPYGIFHFGAPFVVAIILFLCGPPTLLRGYAFAFGYMNLVGVIMQNLLPAAPPWYKIHYGLTPANYKMKGSPGGLARIDEYLGITVYTEGFSNSAVIFGALPSLHSGCATMEALFFSYVFPKLKPVFIFYVCWLWWSTMYLTHHYFVDLMAGSVLSYTIFQYTKYFHLPLPEPSVYSRWSYADIKKFSVWQADPLSGDGGDPESLAVPLAIDTDFELNAMENSEPPSIFDHDRSVSRSSATSNTSADVQDDFVSGARPSKQRID</sequence>
<keyword evidence="4 6" id="KW-0472">Membrane</keyword>
<organism evidence="8 9">
    <name type="scientific">Lachancea quebecensis</name>
    <dbReference type="NCBI Taxonomy" id="1654605"/>
    <lineage>
        <taxon>Eukaryota</taxon>
        <taxon>Fungi</taxon>
        <taxon>Dikarya</taxon>
        <taxon>Ascomycota</taxon>
        <taxon>Saccharomycotina</taxon>
        <taxon>Saccharomycetes</taxon>
        <taxon>Saccharomycetales</taxon>
        <taxon>Saccharomycetaceae</taxon>
        <taxon>Lachancea</taxon>
    </lineage>
</organism>
<dbReference type="PANTHER" id="PTHR31310">
    <property type="match status" value="1"/>
</dbReference>
<feature type="transmembrane region" description="Helical" evidence="6">
    <location>
        <begin position="147"/>
        <end position="170"/>
    </location>
</feature>
<dbReference type="OrthoDB" id="5784at2759"/>